<keyword evidence="2" id="KW-0902">Two-component regulatory system</keyword>
<dbReference type="GO" id="GO:0000976">
    <property type="term" value="F:transcription cis-regulatory region binding"/>
    <property type="evidence" value="ECO:0007669"/>
    <property type="project" value="TreeGrafter"/>
</dbReference>
<evidence type="ECO:0000256" key="2">
    <source>
        <dbReference type="ARBA" id="ARBA00023012"/>
    </source>
</evidence>
<evidence type="ECO:0000256" key="1">
    <source>
        <dbReference type="ARBA" id="ARBA00022553"/>
    </source>
</evidence>
<protein>
    <submittedName>
        <fullName evidence="7">Response regulator receiver domain-containing protein</fullName>
    </submittedName>
</protein>
<organism evidence="7 8">
    <name type="scientific">Algoriphagus ratkowskyi</name>
    <dbReference type="NCBI Taxonomy" id="57028"/>
    <lineage>
        <taxon>Bacteria</taxon>
        <taxon>Pseudomonadati</taxon>
        <taxon>Bacteroidota</taxon>
        <taxon>Cytophagia</taxon>
        <taxon>Cytophagales</taxon>
        <taxon>Cyclobacteriaceae</taxon>
        <taxon>Algoriphagus</taxon>
    </lineage>
</organism>
<gene>
    <name evidence="7" type="ORF">LV84_01964</name>
</gene>
<evidence type="ECO:0000259" key="6">
    <source>
        <dbReference type="PROSITE" id="PS50110"/>
    </source>
</evidence>
<name>A0A2W7R7L5_9BACT</name>
<dbReference type="InterPro" id="IPR001789">
    <property type="entry name" value="Sig_transdc_resp-reg_receiver"/>
</dbReference>
<dbReference type="AlphaFoldDB" id="A0A2W7R7L5"/>
<evidence type="ECO:0000256" key="4">
    <source>
        <dbReference type="PROSITE-ProRule" id="PRU00169"/>
    </source>
</evidence>
<dbReference type="CDD" id="cd17574">
    <property type="entry name" value="REC_OmpR"/>
    <property type="match status" value="1"/>
</dbReference>
<dbReference type="SMART" id="SM00448">
    <property type="entry name" value="REC"/>
    <property type="match status" value="1"/>
</dbReference>
<dbReference type="Proteomes" id="UP000249115">
    <property type="component" value="Unassembled WGS sequence"/>
</dbReference>
<dbReference type="PANTHER" id="PTHR48111:SF40">
    <property type="entry name" value="PHOSPHATE REGULON TRANSCRIPTIONAL REGULATORY PROTEIN PHOB"/>
    <property type="match status" value="1"/>
</dbReference>
<dbReference type="GO" id="GO:0005829">
    <property type="term" value="C:cytosol"/>
    <property type="evidence" value="ECO:0007669"/>
    <property type="project" value="TreeGrafter"/>
</dbReference>
<dbReference type="Gene3D" id="3.40.50.2300">
    <property type="match status" value="1"/>
</dbReference>
<evidence type="ECO:0000313" key="8">
    <source>
        <dbReference type="Proteomes" id="UP000249115"/>
    </source>
</evidence>
<keyword evidence="5" id="KW-0812">Transmembrane</keyword>
<evidence type="ECO:0000313" key="7">
    <source>
        <dbReference type="EMBL" id="PZX56838.1"/>
    </source>
</evidence>
<feature type="domain" description="Response regulatory" evidence="6">
    <location>
        <begin position="42"/>
        <end position="157"/>
    </location>
</feature>
<feature type="modified residue" description="4-aspartylphosphate" evidence="4">
    <location>
        <position position="91"/>
    </location>
</feature>
<dbReference type="GO" id="GO:0000156">
    <property type="term" value="F:phosphorelay response regulator activity"/>
    <property type="evidence" value="ECO:0007669"/>
    <property type="project" value="TreeGrafter"/>
</dbReference>
<dbReference type="PANTHER" id="PTHR48111">
    <property type="entry name" value="REGULATOR OF RPOS"/>
    <property type="match status" value="1"/>
</dbReference>
<keyword evidence="5" id="KW-1133">Transmembrane helix</keyword>
<dbReference type="Pfam" id="PF00072">
    <property type="entry name" value="Response_reg"/>
    <property type="match status" value="1"/>
</dbReference>
<comment type="caution">
    <text evidence="7">The sequence shown here is derived from an EMBL/GenBank/DDBJ whole genome shotgun (WGS) entry which is preliminary data.</text>
</comment>
<sequence>MRFQFYKIISAKSKFIWLVNSVWFYALATIFGSIVTPQRMKRILIIEDDLLISSLVQFRLKKDGYETLLAQDGNAGIDAINTEYLDMIITDVMIPYKNGIEIIHHARNTKPEIPIIVLSSLGEEEKIVLEAFNLGVSDFIPKPFNPNELAIRVKRIFKS</sequence>
<keyword evidence="1 4" id="KW-0597">Phosphoprotein</keyword>
<evidence type="ECO:0000256" key="5">
    <source>
        <dbReference type="SAM" id="Phobius"/>
    </source>
</evidence>
<evidence type="ECO:0000256" key="3">
    <source>
        <dbReference type="ARBA" id="ARBA00023125"/>
    </source>
</evidence>
<dbReference type="SUPFAM" id="SSF52172">
    <property type="entry name" value="CheY-like"/>
    <property type="match status" value="1"/>
</dbReference>
<proteinExistence type="predicted"/>
<dbReference type="GO" id="GO:0032993">
    <property type="term" value="C:protein-DNA complex"/>
    <property type="evidence" value="ECO:0007669"/>
    <property type="project" value="TreeGrafter"/>
</dbReference>
<dbReference type="EMBL" id="QKZU01000007">
    <property type="protein sequence ID" value="PZX56838.1"/>
    <property type="molecule type" value="Genomic_DNA"/>
</dbReference>
<dbReference type="PROSITE" id="PS50110">
    <property type="entry name" value="RESPONSE_REGULATORY"/>
    <property type="match status" value="1"/>
</dbReference>
<feature type="transmembrane region" description="Helical" evidence="5">
    <location>
        <begin position="15"/>
        <end position="35"/>
    </location>
</feature>
<keyword evidence="5" id="KW-0472">Membrane</keyword>
<reference evidence="7 8" key="1">
    <citation type="submission" date="2018-06" db="EMBL/GenBank/DDBJ databases">
        <title>Genomic Encyclopedia of Archaeal and Bacterial Type Strains, Phase II (KMG-II): from individual species to whole genera.</title>
        <authorList>
            <person name="Goeker M."/>
        </authorList>
    </citation>
    <scope>NUCLEOTIDE SEQUENCE [LARGE SCALE GENOMIC DNA]</scope>
    <source>
        <strain evidence="7 8">DSM 22686</strain>
    </source>
</reference>
<dbReference type="InterPro" id="IPR039420">
    <property type="entry name" value="WalR-like"/>
</dbReference>
<keyword evidence="3" id="KW-0238">DNA-binding</keyword>
<dbReference type="InterPro" id="IPR011006">
    <property type="entry name" value="CheY-like_superfamily"/>
</dbReference>
<dbReference type="GO" id="GO:0006355">
    <property type="term" value="P:regulation of DNA-templated transcription"/>
    <property type="evidence" value="ECO:0007669"/>
    <property type="project" value="TreeGrafter"/>
</dbReference>
<accession>A0A2W7R7L5</accession>